<dbReference type="Pfam" id="PF00440">
    <property type="entry name" value="TetR_N"/>
    <property type="match status" value="1"/>
</dbReference>
<dbReference type="InterPro" id="IPR036271">
    <property type="entry name" value="Tet_transcr_reg_TetR-rel_C_sf"/>
</dbReference>
<dbReference type="PRINTS" id="PR00455">
    <property type="entry name" value="HTHTETR"/>
</dbReference>
<dbReference type="PANTHER" id="PTHR30328">
    <property type="entry name" value="TRANSCRIPTIONAL REPRESSOR"/>
    <property type="match status" value="1"/>
</dbReference>
<dbReference type="InterPro" id="IPR041467">
    <property type="entry name" value="Sco4008_C"/>
</dbReference>
<dbReference type="Pfam" id="PF17926">
    <property type="entry name" value="TetR_C_21"/>
    <property type="match status" value="1"/>
</dbReference>
<evidence type="ECO:0000313" key="5">
    <source>
        <dbReference type="EMBL" id="NNG36522.1"/>
    </source>
</evidence>
<dbReference type="PANTHER" id="PTHR30328:SF54">
    <property type="entry name" value="HTH-TYPE TRANSCRIPTIONAL REPRESSOR SCO4008"/>
    <property type="match status" value="1"/>
</dbReference>
<dbReference type="EMBL" id="JABEND010000007">
    <property type="protein sequence ID" value="NNG36522.1"/>
    <property type="molecule type" value="Genomic_DNA"/>
</dbReference>
<feature type="region of interest" description="Disordered" evidence="3">
    <location>
        <begin position="1"/>
        <end position="25"/>
    </location>
</feature>
<evidence type="ECO:0000256" key="3">
    <source>
        <dbReference type="SAM" id="MobiDB-lite"/>
    </source>
</evidence>
<protein>
    <submittedName>
        <fullName evidence="5">TetR/AcrR family transcriptional regulator</fullName>
    </submittedName>
</protein>
<dbReference type="PROSITE" id="PS50977">
    <property type="entry name" value="HTH_TETR_2"/>
    <property type="match status" value="1"/>
</dbReference>
<organism evidence="5 6">
    <name type="scientific">Nakamurella aerolata</name>
    <dbReference type="NCBI Taxonomy" id="1656892"/>
    <lineage>
        <taxon>Bacteria</taxon>
        <taxon>Bacillati</taxon>
        <taxon>Actinomycetota</taxon>
        <taxon>Actinomycetes</taxon>
        <taxon>Nakamurellales</taxon>
        <taxon>Nakamurellaceae</taxon>
        <taxon>Nakamurella</taxon>
    </lineage>
</organism>
<dbReference type="GO" id="GO:0003677">
    <property type="term" value="F:DNA binding"/>
    <property type="evidence" value="ECO:0007669"/>
    <property type="project" value="UniProtKB-UniRule"/>
</dbReference>
<dbReference type="Gene3D" id="1.10.357.10">
    <property type="entry name" value="Tetracycline Repressor, domain 2"/>
    <property type="match status" value="1"/>
</dbReference>
<dbReference type="Proteomes" id="UP000562984">
    <property type="component" value="Unassembled WGS sequence"/>
</dbReference>
<evidence type="ECO:0000313" key="6">
    <source>
        <dbReference type="Proteomes" id="UP000562984"/>
    </source>
</evidence>
<dbReference type="SUPFAM" id="SSF48498">
    <property type="entry name" value="Tetracyclin repressor-like, C-terminal domain"/>
    <property type="match status" value="1"/>
</dbReference>
<dbReference type="InterPro" id="IPR050109">
    <property type="entry name" value="HTH-type_TetR-like_transc_reg"/>
</dbReference>
<keyword evidence="6" id="KW-1185">Reference proteome</keyword>
<dbReference type="InterPro" id="IPR009057">
    <property type="entry name" value="Homeodomain-like_sf"/>
</dbReference>
<name>A0A849AI74_9ACTN</name>
<evidence type="ECO:0000256" key="1">
    <source>
        <dbReference type="ARBA" id="ARBA00023125"/>
    </source>
</evidence>
<accession>A0A849AI74</accession>
<feature type="domain" description="HTH tetR-type" evidence="4">
    <location>
        <begin position="26"/>
        <end position="86"/>
    </location>
</feature>
<dbReference type="AlphaFoldDB" id="A0A849AI74"/>
<proteinExistence type="predicted"/>
<keyword evidence="1 2" id="KW-0238">DNA-binding</keyword>
<comment type="caution">
    <text evidence="5">The sequence shown here is derived from an EMBL/GenBank/DDBJ whole genome shotgun (WGS) entry which is preliminary data.</text>
</comment>
<reference evidence="5 6" key="1">
    <citation type="submission" date="2020-05" db="EMBL/GenBank/DDBJ databases">
        <title>Nakamurella sp. DB0629 isolated from air conditioner.</title>
        <authorList>
            <person name="Kim D.H."/>
            <person name="Kim D.-U."/>
        </authorList>
    </citation>
    <scope>NUCLEOTIDE SEQUENCE [LARGE SCALE GENOMIC DNA]</scope>
    <source>
        <strain evidence="5 6">DB0629</strain>
    </source>
</reference>
<evidence type="ECO:0000256" key="2">
    <source>
        <dbReference type="PROSITE-ProRule" id="PRU00335"/>
    </source>
</evidence>
<dbReference type="SUPFAM" id="SSF46689">
    <property type="entry name" value="Homeodomain-like"/>
    <property type="match status" value="1"/>
</dbReference>
<feature type="DNA-binding region" description="H-T-H motif" evidence="2">
    <location>
        <begin position="49"/>
        <end position="68"/>
    </location>
</feature>
<gene>
    <name evidence="5" type="ORF">HKD39_12545</name>
</gene>
<dbReference type="InterPro" id="IPR001647">
    <property type="entry name" value="HTH_TetR"/>
</dbReference>
<dbReference type="GO" id="GO:0006355">
    <property type="term" value="P:regulation of DNA-templated transcription"/>
    <property type="evidence" value="ECO:0007669"/>
    <property type="project" value="UniProtKB-ARBA"/>
</dbReference>
<sequence length="208" mass="22383">MLGSVPADRSARGESAAPARPLRDADATRQRLLEAATAEFAVHGIAGARVDRIATAAQANKAQIYHYFGSKEGLFDAVLGAHANVATAEEYFDADDLPGTAGRLFDQFDSRPDLARLATWYRLERAGSERSIGPIMAANEAKIAAITLAQRQGSVTDTFPPDVLLGLVITLAMAWVTLPPEFENPANAHSTGQRREFVIESVRRLIAP</sequence>
<evidence type="ECO:0000259" key="4">
    <source>
        <dbReference type="PROSITE" id="PS50977"/>
    </source>
</evidence>